<accession>A0A8T1UX04</accession>
<dbReference type="AlphaFoldDB" id="A0A8T1UX04"/>
<proteinExistence type="predicted"/>
<name>A0A8T1UX04_9STRA</name>
<evidence type="ECO:0000313" key="1">
    <source>
        <dbReference type="EMBL" id="KAG6969873.1"/>
    </source>
</evidence>
<dbReference type="OrthoDB" id="10271799at2759"/>
<reference evidence="1" key="1">
    <citation type="submission" date="2021-01" db="EMBL/GenBank/DDBJ databases">
        <title>Phytophthora aleatoria, a newly-described species from Pinus radiata is distinct from Phytophthora cactorum isolates based on comparative genomics.</title>
        <authorList>
            <person name="Mcdougal R."/>
            <person name="Panda P."/>
            <person name="Williams N."/>
            <person name="Studholme D.J."/>
        </authorList>
    </citation>
    <scope>NUCLEOTIDE SEQUENCE</scope>
    <source>
        <strain evidence="1">NZFS 3830</strain>
    </source>
</reference>
<gene>
    <name evidence="1" type="ORF">JG687_00002936</name>
</gene>
<comment type="caution">
    <text evidence="1">The sequence shown here is derived from an EMBL/GenBank/DDBJ whole genome shotgun (WGS) entry which is preliminary data.</text>
</comment>
<dbReference type="VEuPathDB" id="FungiDB:PC110_g3584"/>
<dbReference type="EMBL" id="JAENGZ010000085">
    <property type="protein sequence ID" value="KAG6969873.1"/>
    <property type="molecule type" value="Genomic_DNA"/>
</dbReference>
<organism evidence="1 2">
    <name type="scientific">Phytophthora cactorum</name>
    <dbReference type="NCBI Taxonomy" id="29920"/>
    <lineage>
        <taxon>Eukaryota</taxon>
        <taxon>Sar</taxon>
        <taxon>Stramenopiles</taxon>
        <taxon>Oomycota</taxon>
        <taxon>Peronosporomycetes</taxon>
        <taxon>Peronosporales</taxon>
        <taxon>Peronosporaceae</taxon>
        <taxon>Phytophthora</taxon>
    </lineage>
</organism>
<protein>
    <submittedName>
        <fullName evidence="1">Uncharacterized protein</fullName>
    </submittedName>
</protein>
<sequence>MRSATCVLFSLREEETAARDAILDDQPAPPDDLDQLADSDSPIFDTYLGQGGSEAIVTLTSFTVSEFYLLYGHVEEVLVGQ</sequence>
<dbReference type="Proteomes" id="UP000688947">
    <property type="component" value="Unassembled WGS sequence"/>
</dbReference>
<evidence type="ECO:0000313" key="2">
    <source>
        <dbReference type="Proteomes" id="UP000688947"/>
    </source>
</evidence>